<reference evidence="1 2" key="1">
    <citation type="submission" date="2018-03" db="EMBL/GenBank/DDBJ databases">
        <title>Genomic Encyclopedia of Archaeal and Bacterial Type Strains, Phase II (KMG-II): from individual species to whole genera.</title>
        <authorList>
            <person name="Goeker M."/>
        </authorList>
    </citation>
    <scope>NUCLEOTIDE SEQUENCE [LARGE SCALE GENOMIC DNA]</scope>
    <source>
        <strain evidence="1 2">DSM 24859</strain>
    </source>
</reference>
<evidence type="ECO:0008006" key="3">
    <source>
        <dbReference type="Google" id="ProtNLM"/>
    </source>
</evidence>
<name>A0A2P8HJM8_CHINA</name>
<dbReference type="AlphaFoldDB" id="A0A2P8HJM8"/>
<accession>A0A2P8HJM8</accession>
<protein>
    <recommendedName>
        <fullName evidence="3">Tetratricopeptide repeat protein</fullName>
    </recommendedName>
</protein>
<comment type="caution">
    <text evidence="1">The sequence shown here is derived from an EMBL/GenBank/DDBJ whole genome shotgun (WGS) entry which is preliminary data.</text>
</comment>
<evidence type="ECO:0000313" key="2">
    <source>
        <dbReference type="Proteomes" id="UP000240971"/>
    </source>
</evidence>
<evidence type="ECO:0000313" key="1">
    <source>
        <dbReference type="EMBL" id="PSL46426.1"/>
    </source>
</evidence>
<dbReference type="OrthoDB" id="370799at2"/>
<organism evidence="1 2">
    <name type="scientific">Chitinophaga niastensis</name>
    <dbReference type="NCBI Taxonomy" id="536980"/>
    <lineage>
        <taxon>Bacteria</taxon>
        <taxon>Pseudomonadati</taxon>
        <taxon>Bacteroidota</taxon>
        <taxon>Chitinophagia</taxon>
        <taxon>Chitinophagales</taxon>
        <taxon>Chitinophagaceae</taxon>
        <taxon>Chitinophaga</taxon>
    </lineage>
</organism>
<dbReference type="EMBL" id="PYAW01000003">
    <property type="protein sequence ID" value="PSL46426.1"/>
    <property type="molecule type" value="Genomic_DNA"/>
</dbReference>
<proteinExistence type="predicted"/>
<dbReference type="RefSeq" id="WP_106529209.1">
    <property type="nucleotide sequence ID" value="NZ_PYAW01000003.1"/>
</dbReference>
<gene>
    <name evidence="1" type="ORF">CLV51_103404</name>
</gene>
<keyword evidence="2" id="KW-1185">Reference proteome</keyword>
<dbReference type="Proteomes" id="UP000240971">
    <property type="component" value="Unassembled WGS sequence"/>
</dbReference>
<sequence length="100" mass="11525">MELATFMTSLKEDHPPKGSSVYLQALWLDKKGNWTAAHDLIDNLPGRDAARLHAYLHRAEGDEGNASYWYNKAGEKKPAYDLEKEWEILLEKFLSFSRLD</sequence>